<dbReference type="EMBL" id="JAMZEB010000002">
    <property type="protein sequence ID" value="MCP2362458.1"/>
    <property type="molecule type" value="Genomic_DNA"/>
</dbReference>
<gene>
    <name evidence="1" type="ORF">HD597_009478</name>
</gene>
<evidence type="ECO:0000313" key="1">
    <source>
        <dbReference type="EMBL" id="MCP2362458.1"/>
    </source>
</evidence>
<accession>A0A9X2GY35</accession>
<sequence length="94" mass="10010">MTSVVSGGVPIVAQDHGGSGQDVLLLHGGRRLPGDDRVPGGAGLEAYCSWTRRQLDAATRECPLIREVSLPTGHDPHVEAPGTLLRLLVEHLDR</sequence>
<dbReference type="AlphaFoldDB" id="A0A9X2GY35"/>
<name>A0A9X2GY35_9ACTN</name>
<comment type="caution">
    <text evidence="1">The sequence shown here is derived from an EMBL/GenBank/DDBJ whole genome shotgun (WGS) entry which is preliminary data.</text>
</comment>
<protein>
    <recommendedName>
        <fullName evidence="3">Alpha/beta hydrolase</fullName>
    </recommendedName>
</protein>
<keyword evidence="2" id="KW-1185">Reference proteome</keyword>
<dbReference type="RefSeq" id="WP_253753234.1">
    <property type="nucleotide sequence ID" value="NZ_BAABKA010000069.1"/>
</dbReference>
<dbReference type="Proteomes" id="UP001139648">
    <property type="component" value="Unassembled WGS sequence"/>
</dbReference>
<proteinExistence type="predicted"/>
<evidence type="ECO:0000313" key="2">
    <source>
        <dbReference type="Proteomes" id="UP001139648"/>
    </source>
</evidence>
<organism evidence="1 2">
    <name type="scientific">Nonomuraea thailandensis</name>
    <dbReference type="NCBI Taxonomy" id="1188745"/>
    <lineage>
        <taxon>Bacteria</taxon>
        <taxon>Bacillati</taxon>
        <taxon>Actinomycetota</taxon>
        <taxon>Actinomycetes</taxon>
        <taxon>Streptosporangiales</taxon>
        <taxon>Streptosporangiaceae</taxon>
        <taxon>Nonomuraea</taxon>
    </lineage>
</organism>
<reference evidence="1" key="1">
    <citation type="submission" date="2022-06" db="EMBL/GenBank/DDBJ databases">
        <title>Sequencing the genomes of 1000 actinobacteria strains.</title>
        <authorList>
            <person name="Klenk H.-P."/>
        </authorList>
    </citation>
    <scope>NUCLEOTIDE SEQUENCE</scope>
    <source>
        <strain evidence="1">DSM 46694</strain>
    </source>
</reference>
<evidence type="ECO:0008006" key="3">
    <source>
        <dbReference type="Google" id="ProtNLM"/>
    </source>
</evidence>